<proteinExistence type="predicted"/>
<dbReference type="RefSeq" id="WP_125221619.1">
    <property type="nucleotide sequence ID" value="NZ_QUSX01000001.1"/>
</dbReference>
<comment type="caution">
    <text evidence="1">The sequence shown here is derived from an EMBL/GenBank/DDBJ whole genome shotgun (WGS) entry which is preliminary data.</text>
</comment>
<gene>
    <name evidence="1" type="ORF">DZC72_04210</name>
</gene>
<dbReference type="AlphaFoldDB" id="A0A3R8WGV8"/>
<dbReference type="Proteomes" id="UP000286990">
    <property type="component" value="Unassembled WGS sequence"/>
</dbReference>
<name>A0A3R8WGV8_9FLAO</name>
<evidence type="ECO:0000313" key="1">
    <source>
        <dbReference type="EMBL" id="RRQ49801.1"/>
    </source>
</evidence>
<organism evidence="1 2">
    <name type="scientific">Maribacter algicola</name>
    <dbReference type="NCBI Taxonomy" id="2498892"/>
    <lineage>
        <taxon>Bacteria</taxon>
        <taxon>Pseudomonadati</taxon>
        <taxon>Bacteroidota</taxon>
        <taxon>Flavobacteriia</taxon>
        <taxon>Flavobacteriales</taxon>
        <taxon>Flavobacteriaceae</taxon>
        <taxon>Maribacter</taxon>
    </lineage>
</organism>
<dbReference type="EMBL" id="QUSX01000001">
    <property type="protein sequence ID" value="RRQ49801.1"/>
    <property type="molecule type" value="Genomic_DNA"/>
</dbReference>
<accession>A0A3R8WGV8</accession>
<dbReference type="OrthoDB" id="1100007at2"/>
<sequence>MSSIVTAYQTLEDRDNIDEIEFEGPFKCTRNNAWLGHGYYFWDTNIDWAMAWGKSCYLNKGKKFVIGRCQVNLSKDCFDLLGCVAHWQEFLEVINVFITSGKIKDSSQQTVPNIIMFMKRKGIFPYKSIRAADFHKNSIQLYFKEDQKEYMVVNQRVQICVIDIKEVLLHPFSVIYPD</sequence>
<protein>
    <submittedName>
        <fullName evidence="1">Uncharacterized protein</fullName>
    </submittedName>
</protein>
<keyword evidence="2" id="KW-1185">Reference proteome</keyword>
<evidence type="ECO:0000313" key="2">
    <source>
        <dbReference type="Proteomes" id="UP000286990"/>
    </source>
</evidence>
<reference evidence="2" key="1">
    <citation type="submission" date="2018-12" db="EMBL/GenBank/DDBJ databases">
        <title>Maribacter lutimaris sp. nov., isolated from marine sediment.</title>
        <authorList>
            <person name="Kim K.K."/>
        </authorList>
    </citation>
    <scope>NUCLEOTIDE SEQUENCE [LARGE SCALE GENOMIC DNA]</scope>
    <source>
        <strain evidence="2">PoM-212</strain>
    </source>
</reference>